<accession>A0A392S7P5</accession>
<feature type="non-terminal residue" evidence="1">
    <location>
        <position position="1"/>
    </location>
</feature>
<dbReference type="AlphaFoldDB" id="A0A392S7P5"/>
<dbReference type="EMBL" id="LXQA010337205">
    <property type="protein sequence ID" value="MCI44921.1"/>
    <property type="molecule type" value="Genomic_DNA"/>
</dbReference>
<name>A0A392S7P5_9FABA</name>
<dbReference type="Proteomes" id="UP000265520">
    <property type="component" value="Unassembled WGS sequence"/>
</dbReference>
<sequence>PPDSPTTGIRAFGLIHGGSSALKFRLEKIDGRVDAIGVTQDVLGKKLYAVISIADELPEKVNMEVAP</sequence>
<reference evidence="1 2" key="1">
    <citation type="journal article" date="2018" name="Front. Plant Sci.">
        <title>Red Clover (Trifolium pratense) and Zigzag Clover (T. medium) - A Picture of Genomic Similarities and Differences.</title>
        <authorList>
            <person name="Dluhosova J."/>
            <person name="Istvanek J."/>
            <person name="Nedelnik J."/>
            <person name="Repkova J."/>
        </authorList>
    </citation>
    <scope>NUCLEOTIDE SEQUENCE [LARGE SCALE GENOMIC DNA]</scope>
    <source>
        <strain evidence="2">cv. 10/8</strain>
        <tissue evidence="1">Leaf</tissue>
    </source>
</reference>
<evidence type="ECO:0000313" key="2">
    <source>
        <dbReference type="Proteomes" id="UP000265520"/>
    </source>
</evidence>
<protein>
    <submittedName>
        <fullName evidence="1">Uncharacterized protein</fullName>
    </submittedName>
</protein>
<proteinExistence type="predicted"/>
<keyword evidence="2" id="KW-1185">Reference proteome</keyword>
<organism evidence="1 2">
    <name type="scientific">Trifolium medium</name>
    <dbReference type="NCBI Taxonomy" id="97028"/>
    <lineage>
        <taxon>Eukaryota</taxon>
        <taxon>Viridiplantae</taxon>
        <taxon>Streptophyta</taxon>
        <taxon>Embryophyta</taxon>
        <taxon>Tracheophyta</taxon>
        <taxon>Spermatophyta</taxon>
        <taxon>Magnoliopsida</taxon>
        <taxon>eudicotyledons</taxon>
        <taxon>Gunneridae</taxon>
        <taxon>Pentapetalae</taxon>
        <taxon>rosids</taxon>
        <taxon>fabids</taxon>
        <taxon>Fabales</taxon>
        <taxon>Fabaceae</taxon>
        <taxon>Papilionoideae</taxon>
        <taxon>50 kb inversion clade</taxon>
        <taxon>NPAAA clade</taxon>
        <taxon>Hologalegina</taxon>
        <taxon>IRL clade</taxon>
        <taxon>Trifolieae</taxon>
        <taxon>Trifolium</taxon>
    </lineage>
</organism>
<evidence type="ECO:0000313" key="1">
    <source>
        <dbReference type="EMBL" id="MCI44921.1"/>
    </source>
</evidence>
<comment type="caution">
    <text evidence="1">The sequence shown here is derived from an EMBL/GenBank/DDBJ whole genome shotgun (WGS) entry which is preliminary data.</text>
</comment>